<feature type="non-terminal residue" evidence="1">
    <location>
        <position position="1"/>
    </location>
</feature>
<keyword evidence="2" id="KW-1185">Reference proteome</keyword>
<comment type="caution">
    <text evidence="1">The sequence shown here is derived from an EMBL/GenBank/DDBJ whole genome shotgun (WGS) entry which is preliminary data.</text>
</comment>
<gene>
    <name evidence="1" type="ORF">M9458_033655</name>
</gene>
<dbReference type="AlphaFoldDB" id="A0ABD0PGZ7"/>
<organism evidence="1 2">
    <name type="scientific">Cirrhinus mrigala</name>
    <name type="common">Mrigala</name>
    <dbReference type="NCBI Taxonomy" id="683832"/>
    <lineage>
        <taxon>Eukaryota</taxon>
        <taxon>Metazoa</taxon>
        <taxon>Chordata</taxon>
        <taxon>Craniata</taxon>
        <taxon>Vertebrata</taxon>
        <taxon>Euteleostomi</taxon>
        <taxon>Actinopterygii</taxon>
        <taxon>Neopterygii</taxon>
        <taxon>Teleostei</taxon>
        <taxon>Ostariophysi</taxon>
        <taxon>Cypriniformes</taxon>
        <taxon>Cyprinidae</taxon>
        <taxon>Labeoninae</taxon>
        <taxon>Labeonini</taxon>
        <taxon>Cirrhinus</taxon>
    </lineage>
</organism>
<name>A0ABD0PGZ7_CIRMR</name>
<accession>A0ABD0PGZ7</accession>
<protein>
    <submittedName>
        <fullName evidence="1">Uncharacterized protein</fullName>
    </submittedName>
</protein>
<dbReference type="EMBL" id="JAMKFB020000016">
    <property type="protein sequence ID" value="KAL0173344.1"/>
    <property type="molecule type" value="Genomic_DNA"/>
</dbReference>
<evidence type="ECO:0000313" key="2">
    <source>
        <dbReference type="Proteomes" id="UP001529510"/>
    </source>
</evidence>
<sequence>VDFLKLLCTENTRVYKYRPQEASSTHIFTCATALFLLPPPGWNREQNATLSHGSCLSVMCQSAR</sequence>
<reference evidence="1 2" key="1">
    <citation type="submission" date="2024-05" db="EMBL/GenBank/DDBJ databases">
        <title>Genome sequencing and assembly of Indian major carp, Cirrhinus mrigala (Hamilton, 1822).</title>
        <authorList>
            <person name="Mohindra V."/>
            <person name="Chowdhury L.M."/>
            <person name="Lal K."/>
            <person name="Jena J.K."/>
        </authorList>
    </citation>
    <scope>NUCLEOTIDE SEQUENCE [LARGE SCALE GENOMIC DNA]</scope>
    <source>
        <strain evidence="1">CM1030</strain>
        <tissue evidence="1">Blood</tissue>
    </source>
</reference>
<evidence type="ECO:0000313" key="1">
    <source>
        <dbReference type="EMBL" id="KAL0173344.1"/>
    </source>
</evidence>
<feature type="non-terminal residue" evidence="1">
    <location>
        <position position="64"/>
    </location>
</feature>
<dbReference type="Proteomes" id="UP001529510">
    <property type="component" value="Unassembled WGS sequence"/>
</dbReference>
<proteinExistence type="predicted"/>